<evidence type="ECO:0000313" key="15">
    <source>
        <dbReference type="EMBL" id="THD68085.1"/>
    </source>
</evidence>
<comment type="similarity">
    <text evidence="2 13">Belongs to the sodium:solute symporter (SSF) (TC 2.A.21) family.</text>
</comment>
<reference evidence="15 16" key="1">
    <citation type="submission" date="2019-04" db="EMBL/GenBank/DDBJ databases">
        <title>Draft genome sequence of Robertkochia marina CC-AMO-30D.</title>
        <authorList>
            <person name="Hameed A."/>
            <person name="Lin S.-Y."/>
            <person name="Shahina M."/>
            <person name="Lai W.-A."/>
            <person name="Young C.-C."/>
        </authorList>
    </citation>
    <scope>NUCLEOTIDE SEQUENCE [LARGE SCALE GENOMIC DNA]</scope>
    <source>
        <strain evidence="15 16">CC-AMO-30D</strain>
    </source>
</reference>
<evidence type="ECO:0000256" key="9">
    <source>
        <dbReference type="ARBA" id="ARBA00023065"/>
    </source>
</evidence>
<dbReference type="InterPro" id="IPR050277">
    <property type="entry name" value="Sodium:Solute_Symporter"/>
</dbReference>
<evidence type="ECO:0000256" key="10">
    <source>
        <dbReference type="ARBA" id="ARBA00023136"/>
    </source>
</evidence>
<keyword evidence="7 14" id="KW-1133">Transmembrane helix</keyword>
<evidence type="ECO:0000256" key="14">
    <source>
        <dbReference type="SAM" id="Phobius"/>
    </source>
</evidence>
<feature type="transmembrane region" description="Helical" evidence="14">
    <location>
        <begin position="237"/>
        <end position="257"/>
    </location>
</feature>
<dbReference type="PROSITE" id="PS50283">
    <property type="entry name" value="NA_SOLUT_SYMP_3"/>
    <property type="match status" value="1"/>
</dbReference>
<dbReference type="Gene3D" id="1.20.1730.10">
    <property type="entry name" value="Sodium/glucose cotransporter"/>
    <property type="match status" value="1"/>
</dbReference>
<feature type="transmembrane region" description="Helical" evidence="14">
    <location>
        <begin position="71"/>
        <end position="96"/>
    </location>
</feature>
<feature type="transmembrane region" description="Helical" evidence="14">
    <location>
        <begin position="408"/>
        <end position="429"/>
    </location>
</feature>
<keyword evidence="10 14" id="KW-0472">Membrane</keyword>
<keyword evidence="11" id="KW-0739">Sodium transport</keyword>
<dbReference type="InterPro" id="IPR038377">
    <property type="entry name" value="Na/Glc_symporter_sf"/>
</dbReference>
<gene>
    <name evidence="15" type="ORF">E7Z59_10600</name>
</gene>
<dbReference type="PANTHER" id="PTHR48086:SF3">
    <property type="entry name" value="SODIUM_PROLINE SYMPORTER"/>
    <property type="match status" value="1"/>
</dbReference>
<feature type="transmembrane region" description="Helical" evidence="14">
    <location>
        <begin position="470"/>
        <end position="491"/>
    </location>
</feature>
<accession>A0A4S3M3K4</accession>
<keyword evidence="9" id="KW-0406">Ion transport</keyword>
<keyword evidence="5 14" id="KW-0812">Transmembrane</keyword>
<feature type="transmembrane region" description="Helical" evidence="14">
    <location>
        <begin position="277"/>
        <end position="297"/>
    </location>
</feature>
<evidence type="ECO:0000256" key="1">
    <source>
        <dbReference type="ARBA" id="ARBA00004651"/>
    </source>
</evidence>
<dbReference type="AlphaFoldDB" id="A0A4S3M3K4"/>
<evidence type="ECO:0000256" key="6">
    <source>
        <dbReference type="ARBA" id="ARBA00022847"/>
    </source>
</evidence>
<dbReference type="RefSeq" id="WP_136336290.1">
    <property type="nucleotide sequence ID" value="NZ_QXMP01000010.1"/>
</dbReference>
<keyword evidence="8" id="KW-0915">Sodium</keyword>
<dbReference type="GO" id="GO:0005886">
    <property type="term" value="C:plasma membrane"/>
    <property type="evidence" value="ECO:0007669"/>
    <property type="project" value="UniProtKB-SubCell"/>
</dbReference>
<evidence type="ECO:0000256" key="7">
    <source>
        <dbReference type="ARBA" id="ARBA00022989"/>
    </source>
</evidence>
<comment type="catalytic activity">
    <reaction evidence="12">
        <text>L-proline(in) + Na(+)(in) = L-proline(out) + Na(+)(out)</text>
        <dbReference type="Rhea" id="RHEA:28967"/>
        <dbReference type="ChEBI" id="CHEBI:29101"/>
        <dbReference type="ChEBI" id="CHEBI:60039"/>
    </reaction>
</comment>
<evidence type="ECO:0000256" key="2">
    <source>
        <dbReference type="ARBA" id="ARBA00006434"/>
    </source>
</evidence>
<dbReference type="Pfam" id="PF00474">
    <property type="entry name" value="SSF"/>
    <property type="match status" value="1"/>
</dbReference>
<keyword evidence="6" id="KW-0769">Symport</keyword>
<evidence type="ECO:0000313" key="16">
    <source>
        <dbReference type="Proteomes" id="UP000305939"/>
    </source>
</evidence>
<organism evidence="15 16">
    <name type="scientific">Robertkochia marina</name>
    <dbReference type="NCBI Taxonomy" id="1227945"/>
    <lineage>
        <taxon>Bacteria</taxon>
        <taxon>Pseudomonadati</taxon>
        <taxon>Bacteroidota</taxon>
        <taxon>Flavobacteriia</taxon>
        <taxon>Flavobacteriales</taxon>
        <taxon>Flavobacteriaceae</taxon>
        <taxon>Robertkochia</taxon>
    </lineage>
</organism>
<evidence type="ECO:0000256" key="3">
    <source>
        <dbReference type="ARBA" id="ARBA00022448"/>
    </source>
</evidence>
<feature type="transmembrane region" description="Helical" evidence="14">
    <location>
        <begin position="377"/>
        <end position="396"/>
    </location>
</feature>
<dbReference type="InterPro" id="IPR001734">
    <property type="entry name" value="Na/solute_symporter"/>
</dbReference>
<comment type="subcellular location">
    <subcellularLocation>
        <location evidence="1">Cell membrane</location>
        <topology evidence="1">Multi-pass membrane protein</topology>
    </subcellularLocation>
</comment>
<feature type="transmembrane region" description="Helical" evidence="14">
    <location>
        <begin position="160"/>
        <end position="176"/>
    </location>
</feature>
<evidence type="ECO:0000256" key="12">
    <source>
        <dbReference type="ARBA" id="ARBA00033708"/>
    </source>
</evidence>
<evidence type="ECO:0000256" key="13">
    <source>
        <dbReference type="RuleBase" id="RU362091"/>
    </source>
</evidence>
<dbReference type="Proteomes" id="UP000305939">
    <property type="component" value="Unassembled WGS sequence"/>
</dbReference>
<feature type="transmembrane region" description="Helical" evidence="14">
    <location>
        <begin position="317"/>
        <end position="343"/>
    </location>
</feature>
<feature type="transmembrane region" description="Helical" evidence="14">
    <location>
        <begin position="46"/>
        <end position="65"/>
    </location>
</feature>
<feature type="transmembrane region" description="Helical" evidence="14">
    <location>
        <begin position="436"/>
        <end position="455"/>
    </location>
</feature>
<feature type="transmembrane region" description="Helical" evidence="14">
    <location>
        <begin position="188"/>
        <end position="205"/>
    </location>
</feature>
<evidence type="ECO:0000256" key="4">
    <source>
        <dbReference type="ARBA" id="ARBA00022475"/>
    </source>
</evidence>
<dbReference type="PANTHER" id="PTHR48086">
    <property type="entry name" value="SODIUM/PROLINE SYMPORTER-RELATED"/>
    <property type="match status" value="1"/>
</dbReference>
<dbReference type="GO" id="GO:0006814">
    <property type="term" value="P:sodium ion transport"/>
    <property type="evidence" value="ECO:0007669"/>
    <property type="project" value="UniProtKB-KW"/>
</dbReference>
<keyword evidence="4" id="KW-1003">Cell membrane</keyword>
<evidence type="ECO:0000256" key="8">
    <source>
        <dbReference type="ARBA" id="ARBA00023053"/>
    </source>
</evidence>
<dbReference type="OrthoDB" id="1400010at2"/>
<dbReference type="EMBL" id="SSMC01000002">
    <property type="protein sequence ID" value="THD68085.1"/>
    <property type="molecule type" value="Genomic_DNA"/>
</dbReference>
<feature type="transmembrane region" description="Helical" evidence="14">
    <location>
        <begin position="128"/>
        <end position="148"/>
    </location>
</feature>
<dbReference type="GO" id="GO:0015293">
    <property type="term" value="F:symporter activity"/>
    <property type="evidence" value="ECO:0007669"/>
    <property type="project" value="UniProtKB-KW"/>
</dbReference>
<proteinExistence type="inferred from homology"/>
<keyword evidence="16" id="KW-1185">Reference proteome</keyword>
<feature type="transmembrane region" description="Helical" evidence="14">
    <location>
        <begin position="6"/>
        <end position="25"/>
    </location>
</feature>
<protein>
    <submittedName>
        <fullName evidence="15">Sodium:solute symporter</fullName>
    </submittedName>
</protein>
<comment type="caution">
    <text evidence="15">The sequence shown here is derived from an EMBL/GenBank/DDBJ whole genome shotgun (WGS) entry which is preliminary data.</text>
</comment>
<sequence>MDQISPGLTITALAVFVLLMIGMVLKSRTSSDNLRSYAVGSLKFSPIMVALALASSLTSAATFIINPGFIALYGLSAYLAFGVVMPLSIFLALVFLMKRFRKYGVDVGSLSIADWVGKRFNSTFLQKLFGALTILLITFIVLICVGITKVISKAVDADELTVLIGLVIVVFAYIMFGGANSLVYTNSIQAGIMILVAGVMLYSGIDKVFAPGEANLFNQLSTIDPMLVQPFNQESPLFRDFFEVVICNALIGIAIVCQPHILTKSLMLKDDKQVNKFLVYAILILILFFSVVFVGFYARSFYPDLMVDGQLLQMDGIIPAFVVSRFSAYISLLLIIGLIAAGLSTLEGLIQSLPTSITNDLILPLAGLSGEHRSAMLLNRVVSIVMAVLVVVLSYWQLTSPELSVAIFAQNGVYAFFSAAFVPVFFGIFTRVQNKVLPITGTLTALVVYYSVYYLELTPYMQDVSPKNPAIASALSLVASFTISGAVFIYLRVSGKERTELSLKGVNNTTA</sequence>
<evidence type="ECO:0000256" key="5">
    <source>
        <dbReference type="ARBA" id="ARBA00022692"/>
    </source>
</evidence>
<keyword evidence="3" id="KW-0813">Transport</keyword>
<evidence type="ECO:0000256" key="11">
    <source>
        <dbReference type="ARBA" id="ARBA00023201"/>
    </source>
</evidence>
<name>A0A4S3M3K4_9FLAO</name>